<keyword evidence="1" id="KW-0812">Transmembrane</keyword>
<feature type="transmembrane region" description="Helical" evidence="1">
    <location>
        <begin position="137"/>
        <end position="156"/>
    </location>
</feature>
<feature type="transmembrane region" description="Helical" evidence="1">
    <location>
        <begin position="78"/>
        <end position="103"/>
    </location>
</feature>
<protein>
    <submittedName>
        <fullName evidence="2">Uncharacterized protein</fullName>
    </submittedName>
</protein>
<evidence type="ECO:0000313" key="3">
    <source>
        <dbReference type="Proteomes" id="UP000666240"/>
    </source>
</evidence>
<feature type="transmembrane region" description="Helical" evidence="1">
    <location>
        <begin position="109"/>
        <end position="130"/>
    </location>
</feature>
<feature type="transmembrane region" description="Helical" evidence="1">
    <location>
        <begin position="43"/>
        <end position="66"/>
    </location>
</feature>
<sequence length="157" mass="16670">MQRAVFSFVLVALLTMILAAGSLFLAGKGYPFGAVGLRRLDGIAAATTFAPLASVYFLSAALMMLLPLRPAAFVLTHAADILFWAAVALLGTVVGLVAAQFAFGQMRAPYALAEWGYLYALAVAACHFLLNSLRRNLLLRTLAFVGLLAAAGFCLVW</sequence>
<proteinExistence type="predicted"/>
<gene>
    <name evidence="2" type="ORF">J5Y06_14350</name>
</gene>
<dbReference type="Proteomes" id="UP000666240">
    <property type="component" value="Unassembled WGS sequence"/>
</dbReference>
<keyword evidence="1" id="KW-0472">Membrane</keyword>
<accession>A0A8J7UM05</accession>
<keyword evidence="1" id="KW-1133">Transmembrane helix</keyword>
<name>A0A8J7UM05_9HYPH</name>
<dbReference type="AlphaFoldDB" id="A0A8J7UM05"/>
<evidence type="ECO:0000256" key="1">
    <source>
        <dbReference type="SAM" id="Phobius"/>
    </source>
</evidence>
<dbReference type="EMBL" id="JAGIYY010000004">
    <property type="protein sequence ID" value="MBP0439837.1"/>
    <property type="molecule type" value="Genomic_DNA"/>
</dbReference>
<organism evidence="2 3">
    <name type="scientific">Tianweitania sediminis</name>
    <dbReference type="NCBI Taxonomy" id="1502156"/>
    <lineage>
        <taxon>Bacteria</taxon>
        <taxon>Pseudomonadati</taxon>
        <taxon>Pseudomonadota</taxon>
        <taxon>Alphaproteobacteria</taxon>
        <taxon>Hyphomicrobiales</taxon>
        <taxon>Phyllobacteriaceae</taxon>
        <taxon>Tianweitania</taxon>
    </lineage>
</organism>
<keyword evidence="3" id="KW-1185">Reference proteome</keyword>
<dbReference type="RefSeq" id="WP_209335862.1">
    <property type="nucleotide sequence ID" value="NZ_JAGIYY010000004.1"/>
</dbReference>
<evidence type="ECO:0000313" key="2">
    <source>
        <dbReference type="EMBL" id="MBP0439837.1"/>
    </source>
</evidence>
<reference evidence="2" key="1">
    <citation type="submission" date="2021-03" db="EMBL/GenBank/DDBJ databases">
        <title>Genome sequencing and assembly of Tianweitania sediminis.</title>
        <authorList>
            <person name="Chhetri G."/>
        </authorList>
    </citation>
    <scope>NUCLEOTIDE SEQUENCE</scope>
    <source>
        <strain evidence="2">Z8</strain>
    </source>
</reference>
<comment type="caution">
    <text evidence="2">The sequence shown here is derived from an EMBL/GenBank/DDBJ whole genome shotgun (WGS) entry which is preliminary data.</text>
</comment>